<evidence type="ECO:0000259" key="9">
    <source>
        <dbReference type="Pfam" id="PF08158"/>
    </source>
</evidence>
<feature type="domain" description="SDA1 C-terminal" evidence="10">
    <location>
        <begin position="704"/>
        <end position="749"/>
    </location>
</feature>
<comment type="similarity">
    <text evidence="1 6">Belongs to the SDA1 family.</text>
</comment>
<name>A0A137NXC8_CONC2</name>
<evidence type="ECO:0000259" key="8">
    <source>
        <dbReference type="Pfam" id="PF05285"/>
    </source>
</evidence>
<comment type="subcellular location">
    <subcellularLocation>
        <location evidence="6">Nucleus</location>
        <location evidence="6">Nucleolus</location>
    </subcellularLocation>
</comment>
<evidence type="ECO:0000256" key="1">
    <source>
        <dbReference type="ARBA" id="ARBA00005783"/>
    </source>
</evidence>
<feature type="domain" description="SDA1 N-terminal" evidence="9">
    <location>
        <begin position="64"/>
        <end position="437"/>
    </location>
</feature>
<dbReference type="GO" id="GO:0015031">
    <property type="term" value="P:protein transport"/>
    <property type="evidence" value="ECO:0007669"/>
    <property type="project" value="UniProtKB-KW"/>
</dbReference>
<feature type="compositionally biased region" description="Basic residues" evidence="7">
    <location>
        <begin position="266"/>
        <end position="276"/>
    </location>
</feature>
<dbReference type="AlphaFoldDB" id="A0A137NXC8"/>
<gene>
    <name evidence="11" type="ORF">CONCODRAFT_52395</name>
</gene>
<evidence type="ECO:0000313" key="12">
    <source>
        <dbReference type="Proteomes" id="UP000070444"/>
    </source>
</evidence>
<dbReference type="InterPro" id="IPR007949">
    <property type="entry name" value="SDA1_MD"/>
</dbReference>
<feature type="region of interest" description="Disordered" evidence="7">
    <location>
        <begin position="530"/>
        <end position="712"/>
    </location>
</feature>
<dbReference type="SUPFAM" id="SSF48371">
    <property type="entry name" value="ARM repeat"/>
    <property type="match status" value="1"/>
</dbReference>
<dbReference type="InterPro" id="IPR048292">
    <property type="entry name" value="SDA1_C"/>
</dbReference>
<keyword evidence="5 6" id="KW-0539">Nucleus</keyword>
<dbReference type="Pfam" id="PF08158">
    <property type="entry name" value="SDA1_HEAT"/>
    <property type="match status" value="1"/>
</dbReference>
<dbReference type="PANTHER" id="PTHR12730:SF0">
    <property type="entry name" value="PROTEIN SDA1 HOMOLOG"/>
    <property type="match status" value="1"/>
</dbReference>
<keyword evidence="4 6" id="KW-0653">Protein transport</keyword>
<dbReference type="STRING" id="796925.A0A137NXC8"/>
<evidence type="ECO:0000256" key="3">
    <source>
        <dbReference type="ARBA" id="ARBA00022517"/>
    </source>
</evidence>
<dbReference type="GO" id="GO:0042273">
    <property type="term" value="P:ribosomal large subunit biogenesis"/>
    <property type="evidence" value="ECO:0007669"/>
    <property type="project" value="UniProtKB-UniRule"/>
</dbReference>
<evidence type="ECO:0000313" key="11">
    <source>
        <dbReference type="EMBL" id="KXN67465.1"/>
    </source>
</evidence>
<dbReference type="GO" id="GO:0007089">
    <property type="term" value="P:traversing start control point of mitotic cell cycle"/>
    <property type="evidence" value="ECO:0007669"/>
    <property type="project" value="EnsemblFungi"/>
</dbReference>
<feature type="compositionally biased region" description="Low complexity" evidence="7">
    <location>
        <begin position="596"/>
        <end position="608"/>
    </location>
</feature>
<dbReference type="Pfam" id="PF21638">
    <property type="entry name" value="SDA1_C"/>
    <property type="match status" value="1"/>
</dbReference>
<keyword evidence="12" id="KW-1185">Reference proteome</keyword>
<keyword evidence="3 6" id="KW-0690">Ribosome biogenesis</keyword>
<dbReference type="OrthoDB" id="2196187at2759"/>
<keyword evidence="2 6" id="KW-0813">Transport</keyword>
<comment type="function">
    <text evidence="6">Required for 60S pre-ribosomal subunits export to the cytoplasm.</text>
</comment>
<proteinExistence type="inferred from homology"/>
<dbReference type="EMBL" id="KQ964635">
    <property type="protein sequence ID" value="KXN67465.1"/>
    <property type="molecule type" value="Genomic_DNA"/>
</dbReference>
<dbReference type="InterPro" id="IPR016024">
    <property type="entry name" value="ARM-type_fold"/>
</dbReference>
<reference evidence="11 12" key="1">
    <citation type="journal article" date="2015" name="Genome Biol. Evol.">
        <title>Phylogenomic analyses indicate that early fungi evolved digesting cell walls of algal ancestors of land plants.</title>
        <authorList>
            <person name="Chang Y."/>
            <person name="Wang S."/>
            <person name="Sekimoto S."/>
            <person name="Aerts A.L."/>
            <person name="Choi C."/>
            <person name="Clum A."/>
            <person name="LaButti K.M."/>
            <person name="Lindquist E.A."/>
            <person name="Yee Ngan C."/>
            <person name="Ohm R.A."/>
            <person name="Salamov A.A."/>
            <person name="Grigoriev I.V."/>
            <person name="Spatafora J.W."/>
            <person name="Berbee M.L."/>
        </authorList>
    </citation>
    <scope>NUCLEOTIDE SEQUENCE [LARGE SCALE GENOMIC DNA]</scope>
    <source>
        <strain evidence="11 12">NRRL 28638</strain>
    </source>
</reference>
<protein>
    <recommendedName>
        <fullName evidence="6">Protein SDA1</fullName>
    </recommendedName>
</protein>
<feature type="compositionally biased region" description="Acidic residues" evidence="7">
    <location>
        <begin position="651"/>
        <end position="662"/>
    </location>
</feature>
<dbReference type="OMA" id="AMYKTYK"/>
<dbReference type="Pfam" id="PF05285">
    <property type="entry name" value="SDA1_dom"/>
    <property type="match status" value="1"/>
</dbReference>
<dbReference type="PANTHER" id="PTHR12730">
    <property type="entry name" value="HSDA/SDA1-RELATED"/>
    <property type="match status" value="1"/>
</dbReference>
<dbReference type="InterPro" id="IPR027312">
    <property type="entry name" value="Sda1"/>
</dbReference>
<accession>A0A137NXC8</accession>
<organism evidence="11 12">
    <name type="scientific">Conidiobolus coronatus (strain ATCC 28846 / CBS 209.66 / NRRL 28638)</name>
    <name type="common">Delacroixia coronata</name>
    <dbReference type="NCBI Taxonomy" id="796925"/>
    <lineage>
        <taxon>Eukaryota</taxon>
        <taxon>Fungi</taxon>
        <taxon>Fungi incertae sedis</taxon>
        <taxon>Zoopagomycota</taxon>
        <taxon>Entomophthoromycotina</taxon>
        <taxon>Entomophthoromycetes</taxon>
        <taxon>Entomophthorales</taxon>
        <taxon>Ancylistaceae</taxon>
        <taxon>Conidiobolus</taxon>
    </lineage>
</organism>
<evidence type="ECO:0000256" key="5">
    <source>
        <dbReference type="ARBA" id="ARBA00023242"/>
    </source>
</evidence>
<feature type="compositionally biased region" description="Basic and acidic residues" evidence="7">
    <location>
        <begin position="621"/>
        <end position="638"/>
    </location>
</feature>
<feature type="domain" description="SDA1 middle" evidence="8">
    <location>
        <begin position="543"/>
        <end position="687"/>
    </location>
</feature>
<dbReference type="Proteomes" id="UP000070444">
    <property type="component" value="Unassembled WGS sequence"/>
</dbReference>
<feature type="compositionally biased region" description="Acidic residues" evidence="7">
    <location>
        <begin position="530"/>
        <end position="590"/>
    </location>
</feature>
<evidence type="ECO:0000256" key="7">
    <source>
        <dbReference type="SAM" id="MobiDB-lite"/>
    </source>
</evidence>
<evidence type="ECO:0000256" key="6">
    <source>
        <dbReference type="RuleBase" id="RU365057"/>
    </source>
</evidence>
<feature type="compositionally biased region" description="Basic and acidic residues" evidence="7">
    <location>
        <begin position="688"/>
        <end position="709"/>
    </location>
</feature>
<dbReference type="GO" id="GO:0005730">
    <property type="term" value="C:nucleolus"/>
    <property type="evidence" value="ECO:0007669"/>
    <property type="project" value="UniProtKB-SubCell"/>
</dbReference>
<feature type="region of interest" description="Disordered" evidence="7">
    <location>
        <begin position="257"/>
        <end position="276"/>
    </location>
</feature>
<evidence type="ECO:0000256" key="2">
    <source>
        <dbReference type="ARBA" id="ARBA00022448"/>
    </source>
</evidence>
<dbReference type="InterPro" id="IPR012977">
    <property type="entry name" value="SDA1_N"/>
</dbReference>
<evidence type="ECO:0000259" key="10">
    <source>
        <dbReference type="Pfam" id="PF21638"/>
    </source>
</evidence>
<evidence type="ECO:0000256" key="4">
    <source>
        <dbReference type="ARBA" id="ARBA00022927"/>
    </source>
</evidence>
<sequence>MGRRNRQNHELNHNLPQLQNLIKRDSESYSDEFNLQYRHFESLLSLVYLNPSEEHSEFCELVNFLAQTVGCYPDFKEKFANTIIELLREKCLILNMDFRKTLVQCLILLKNKGTIDSLSLLSLFFTLFRCKDKALRENLYKFIVNDIKDMNAKHKNNKLNRTLQNFMYTMLMTETSQAGHNDKNSSSEHVIAGKKSLEVCIELYQKNVWNDHKTVNVIAEACLSPITKVMVTAVHFFLGNNEQKEESDDEEDIDLRKLDHQSTINKKTKSRSKKREKALAKMKRKERKSNQAESFNFSALHLIHDPQGFAEKLFSRLGKATNEGFPVRLSLMKLIARVVGVHKLMLLGFYPYLMRYLQPSQKDVTQVLALTAQACHELVPPDVVEPCIMAIANNFVTQNMSNEVMAAGINGIREICHRTPLAMSSALLQDLTEYKGTRDKGVMMAARSLIGLFREINPELLKRKDRGRTAAMKLNAEGSTALQFGEVKATSFIEGTELLDDEEFEKLNGEAEGSDDEEIDSDDEGIPELVDEEGEDDVLELGSDEELDEDDMEEFEDEDEDGDDEDDEDDEDEDEELDEDDEELEDEESVPEPKAKSSAKVAKPSQPKSRLEVNRILTQEDFEKIAERRQQLELDRELNGSTNKRKADAANNDDSDDGEIVDESAILRFQKKKKSTYEDRMASIQAGREGREKFGHRTKKTEAHSTTNKEKRKTKNFKMITHKRSVVSKGKKSLRDKQIQLRANIKKQKARAHKR</sequence>
<dbReference type="GO" id="GO:0000055">
    <property type="term" value="P:ribosomal large subunit export from nucleus"/>
    <property type="evidence" value="ECO:0007669"/>
    <property type="project" value="UniProtKB-UniRule"/>
</dbReference>